<evidence type="ECO:0000313" key="3">
    <source>
        <dbReference type="EMBL" id="SCL15152.1"/>
    </source>
</evidence>
<keyword evidence="2" id="KW-0812">Transmembrane</keyword>
<keyword evidence="2" id="KW-0472">Membrane</keyword>
<dbReference type="STRING" id="568872.GA0070624_0633"/>
<keyword evidence="2" id="KW-1133">Transmembrane helix</keyword>
<dbReference type="AlphaFoldDB" id="A0A1C6RDH3"/>
<protein>
    <recommendedName>
        <fullName evidence="5">DUF3068 domain-containing protein</fullName>
    </recommendedName>
</protein>
<evidence type="ECO:0008006" key="5">
    <source>
        <dbReference type="Google" id="ProtNLM"/>
    </source>
</evidence>
<dbReference type="InterPro" id="IPR021424">
    <property type="entry name" value="PorA"/>
</dbReference>
<evidence type="ECO:0000256" key="2">
    <source>
        <dbReference type="SAM" id="Phobius"/>
    </source>
</evidence>
<feature type="region of interest" description="Disordered" evidence="1">
    <location>
        <begin position="339"/>
        <end position="379"/>
    </location>
</feature>
<gene>
    <name evidence="3" type="ORF">GA0070624_0633</name>
</gene>
<feature type="transmembrane region" description="Helical" evidence="2">
    <location>
        <begin position="299"/>
        <end position="321"/>
    </location>
</feature>
<dbReference type="RefSeq" id="WP_091336499.1">
    <property type="nucleotide sequence ID" value="NZ_FMHV01000002.1"/>
</dbReference>
<keyword evidence="4" id="KW-1185">Reference proteome</keyword>
<dbReference type="Proteomes" id="UP000199413">
    <property type="component" value="Unassembled WGS sequence"/>
</dbReference>
<accession>A0A1C6RDH3</accession>
<reference evidence="4" key="1">
    <citation type="submission" date="2016-06" db="EMBL/GenBank/DDBJ databases">
        <authorList>
            <person name="Varghese N."/>
            <person name="Submissions Spin"/>
        </authorList>
    </citation>
    <scope>NUCLEOTIDE SEQUENCE [LARGE SCALE GENOMIC DNA]</scope>
    <source>
        <strain evidence="4">DSM 45431</strain>
    </source>
</reference>
<dbReference type="Pfam" id="PF11271">
    <property type="entry name" value="PorA"/>
    <property type="match status" value="1"/>
</dbReference>
<evidence type="ECO:0000313" key="4">
    <source>
        <dbReference type="Proteomes" id="UP000199413"/>
    </source>
</evidence>
<evidence type="ECO:0000256" key="1">
    <source>
        <dbReference type="SAM" id="MobiDB-lite"/>
    </source>
</evidence>
<name>A0A1C6RDH3_9ACTN</name>
<sequence>MKLRVGAALFGLGVLLLVFAAGLPLYVAPAVTKLPYDLSKTTSTAQADNARFLKITKVGDSVTIDVPQATLVSNVEVIPQPEDTADRLPKGLVGKAVIWDVYQTVKRDDTKEVVSQYSTELALDRVSGAAAAWDDQWLNDTGAKEVPVGNITYSGQVYKFPFGTQKKDYDVFDRDLRQALPAKFTGTETIGGLEAYRFEQRIENATLQTPEGSIKALLGRFSPGASVGKVVYSNTRTLWVDPVTGAYLKVREQQHKELQPDVGETTVLLEADFNYTPDTIANSVKTAKSNRMKIDLVRLYVPIGAGVLGLLALVVGVLLVVRANGGDAARYAPGTATVAYPQGGGPLTDEIPPATTNWRADGEPTVPDQRAGADEPEKR</sequence>
<dbReference type="OrthoDB" id="153031at2"/>
<dbReference type="EMBL" id="FMHV01000002">
    <property type="protein sequence ID" value="SCL15152.1"/>
    <property type="molecule type" value="Genomic_DNA"/>
</dbReference>
<proteinExistence type="predicted"/>
<organism evidence="3 4">
    <name type="scientific">Micromonospora rhizosphaerae</name>
    <dbReference type="NCBI Taxonomy" id="568872"/>
    <lineage>
        <taxon>Bacteria</taxon>
        <taxon>Bacillati</taxon>
        <taxon>Actinomycetota</taxon>
        <taxon>Actinomycetes</taxon>
        <taxon>Micromonosporales</taxon>
        <taxon>Micromonosporaceae</taxon>
        <taxon>Micromonospora</taxon>
    </lineage>
</organism>